<proteinExistence type="predicted"/>
<keyword evidence="3" id="KW-1185">Reference proteome</keyword>
<gene>
    <name evidence="2" type="ORF">O3M35_011301</name>
</gene>
<evidence type="ECO:0000313" key="2">
    <source>
        <dbReference type="EMBL" id="KAK9502534.1"/>
    </source>
</evidence>
<dbReference type="Proteomes" id="UP001461498">
    <property type="component" value="Unassembled WGS sequence"/>
</dbReference>
<comment type="caution">
    <text evidence="2">The sequence shown here is derived from an EMBL/GenBank/DDBJ whole genome shotgun (WGS) entry which is preliminary data.</text>
</comment>
<feature type="region of interest" description="Disordered" evidence="1">
    <location>
        <begin position="1"/>
        <end position="20"/>
    </location>
</feature>
<organism evidence="2 3">
    <name type="scientific">Rhynocoris fuscipes</name>
    <dbReference type="NCBI Taxonomy" id="488301"/>
    <lineage>
        <taxon>Eukaryota</taxon>
        <taxon>Metazoa</taxon>
        <taxon>Ecdysozoa</taxon>
        <taxon>Arthropoda</taxon>
        <taxon>Hexapoda</taxon>
        <taxon>Insecta</taxon>
        <taxon>Pterygota</taxon>
        <taxon>Neoptera</taxon>
        <taxon>Paraneoptera</taxon>
        <taxon>Hemiptera</taxon>
        <taxon>Heteroptera</taxon>
        <taxon>Panheteroptera</taxon>
        <taxon>Cimicomorpha</taxon>
        <taxon>Reduviidae</taxon>
        <taxon>Harpactorinae</taxon>
        <taxon>Harpactorini</taxon>
        <taxon>Rhynocoris</taxon>
    </lineage>
</organism>
<protein>
    <submittedName>
        <fullName evidence="2">Uncharacterized protein</fullName>
    </submittedName>
</protein>
<sequence>MAADPSVDLSSLKPEDLLPESPEIKRNLQHQSVRYQLEHSILHVTLVKVGLKCHRLGYGNIQMVGVQQKNKKDQEWKRKKQ</sequence>
<dbReference type="AlphaFoldDB" id="A0AAW1CV78"/>
<evidence type="ECO:0000256" key="1">
    <source>
        <dbReference type="SAM" id="MobiDB-lite"/>
    </source>
</evidence>
<dbReference type="EMBL" id="JAPXFL010000008">
    <property type="protein sequence ID" value="KAK9502534.1"/>
    <property type="molecule type" value="Genomic_DNA"/>
</dbReference>
<accession>A0AAW1CV78</accession>
<name>A0AAW1CV78_9HEMI</name>
<reference evidence="2 3" key="1">
    <citation type="submission" date="2022-12" db="EMBL/GenBank/DDBJ databases">
        <title>Chromosome-level genome assembly of true bugs.</title>
        <authorList>
            <person name="Ma L."/>
            <person name="Li H."/>
        </authorList>
    </citation>
    <scope>NUCLEOTIDE SEQUENCE [LARGE SCALE GENOMIC DNA]</scope>
    <source>
        <strain evidence="2">Lab_2022b</strain>
    </source>
</reference>
<evidence type="ECO:0000313" key="3">
    <source>
        <dbReference type="Proteomes" id="UP001461498"/>
    </source>
</evidence>